<protein>
    <submittedName>
        <fullName evidence="2">Uncharacterized protein</fullName>
    </submittedName>
</protein>
<gene>
    <name evidence="2" type="ORF">M437DRAFT_78666</name>
</gene>
<accession>A0A074VER4</accession>
<evidence type="ECO:0000256" key="1">
    <source>
        <dbReference type="SAM" id="MobiDB-lite"/>
    </source>
</evidence>
<dbReference type="RefSeq" id="XP_040875936.1">
    <property type="nucleotide sequence ID" value="XM_041027027.1"/>
</dbReference>
<keyword evidence="3" id="KW-1185">Reference proteome</keyword>
<proteinExistence type="predicted"/>
<sequence>MSHASEAQAGILRPMFWAHVSTDDAGFSSILHMRESAHLSSNEQSHGPISTASSISSTRSSHSHSESIASTCSTVSTDITASSLESSETEYPVQIRIQQTPQKRKPVLRRCWSPITESLREIRQRQSEEDLRNLYEAQTLAYLNDAIQF</sequence>
<dbReference type="HOGENOM" id="CLU_1796080_0_0_1"/>
<name>A0A074VER4_AURM1</name>
<evidence type="ECO:0000313" key="3">
    <source>
        <dbReference type="Proteomes" id="UP000030672"/>
    </source>
</evidence>
<reference evidence="2 3" key="1">
    <citation type="journal article" date="2014" name="BMC Genomics">
        <title>Genome sequencing of four Aureobasidium pullulans varieties: biotechnological potential, stress tolerance, and description of new species.</title>
        <authorList>
            <person name="Gostin Ar C."/>
            <person name="Ohm R.A."/>
            <person name="Kogej T."/>
            <person name="Sonjak S."/>
            <person name="Turk M."/>
            <person name="Zajc J."/>
            <person name="Zalar P."/>
            <person name="Grube M."/>
            <person name="Sun H."/>
            <person name="Han J."/>
            <person name="Sharma A."/>
            <person name="Chiniquy J."/>
            <person name="Ngan C.Y."/>
            <person name="Lipzen A."/>
            <person name="Barry K."/>
            <person name="Grigoriev I.V."/>
            <person name="Gunde-Cimerman N."/>
        </authorList>
    </citation>
    <scope>NUCLEOTIDE SEQUENCE [LARGE SCALE GENOMIC DNA]</scope>
    <source>
        <strain evidence="2 3">CBS 110374</strain>
    </source>
</reference>
<organism evidence="2 3">
    <name type="scientific">Aureobasidium melanogenum (strain CBS 110374)</name>
    <name type="common">Aureobasidium pullulans var. melanogenum</name>
    <dbReference type="NCBI Taxonomy" id="1043003"/>
    <lineage>
        <taxon>Eukaryota</taxon>
        <taxon>Fungi</taxon>
        <taxon>Dikarya</taxon>
        <taxon>Ascomycota</taxon>
        <taxon>Pezizomycotina</taxon>
        <taxon>Dothideomycetes</taxon>
        <taxon>Dothideomycetidae</taxon>
        <taxon>Dothideales</taxon>
        <taxon>Saccotheciaceae</taxon>
        <taxon>Aureobasidium</taxon>
    </lineage>
</organism>
<dbReference type="Proteomes" id="UP000030672">
    <property type="component" value="Unassembled WGS sequence"/>
</dbReference>
<evidence type="ECO:0000313" key="2">
    <source>
        <dbReference type="EMBL" id="KEQ58913.1"/>
    </source>
</evidence>
<dbReference type="EMBL" id="KL584851">
    <property type="protein sequence ID" value="KEQ58913.1"/>
    <property type="molecule type" value="Genomic_DNA"/>
</dbReference>
<feature type="compositionally biased region" description="Low complexity" evidence="1">
    <location>
        <begin position="45"/>
        <end position="72"/>
    </location>
</feature>
<dbReference type="GeneID" id="63920400"/>
<dbReference type="AlphaFoldDB" id="A0A074VER4"/>
<feature type="region of interest" description="Disordered" evidence="1">
    <location>
        <begin position="38"/>
        <end position="72"/>
    </location>
</feature>